<gene>
    <name evidence="5" type="ORF">A3C24_03450</name>
</gene>
<dbReference type="InterPro" id="IPR020084">
    <property type="entry name" value="NUDIX_hydrolase_CS"/>
</dbReference>
<comment type="similarity">
    <text evidence="3">Belongs to the Nudix hydrolase family.</text>
</comment>
<dbReference type="InterPro" id="IPR000086">
    <property type="entry name" value="NUDIX_hydrolase_dom"/>
</dbReference>
<dbReference type="Pfam" id="PF00293">
    <property type="entry name" value="NUDIX"/>
    <property type="match status" value="1"/>
</dbReference>
<feature type="domain" description="Nudix hydrolase" evidence="4">
    <location>
        <begin position="29"/>
        <end position="149"/>
    </location>
</feature>
<comment type="cofactor">
    <cofactor evidence="1">
        <name>Mg(2+)</name>
        <dbReference type="ChEBI" id="CHEBI:18420"/>
    </cofactor>
</comment>
<evidence type="ECO:0000259" key="4">
    <source>
        <dbReference type="PROSITE" id="PS51462"/>
    </source>
</evidence>
<dbReference type="Proteomes" id="UP000177159">
    <property type="component" value="Unassembled WGS sequence"/>
</dbReference>
<protein>
    <recommendedName>
        <fullName evidence="4">Nudix hydrolase domain-containing protein</fullName>
    </recommendedName>
</protein>
<evidence type="ECO:0000256" key="2">
    <source>
        <dbReference type="ARBA" id="ARBA00022801"/>
    </source>
</evidence>
<name>A0A1F7GVV3_9BACT</name>
<evidence type="ECO:0000256" key="3">
    <source>
        <dbReference type="RuleBase" id="RU003476"/>
    </source>
</evidence>
<organism evidence="5 6">
    <name type="scientific">Candidatus Roizmanbacteria bacterium RIFCSPHIGHO2_02_FULL_37_24</name>
    <dbReference type="NCBI Taxonomy" id="1802037"/>
    <lineage>
        <taxon>Bacteria</taxon>
        <taxon>Candidatus Roizmaniibacteriota</taxon>
    </lineage>
</organism>
<dbReference type="PANTHER" id="PTHR43046:SF14">
    <property type="entry name" value="MUTT_NUDIX FAMILY PROTEIN"/>
    <property type="match status" value="1"/>
</dbReference>
<reference evidence="5 6" key="1">
    <citation type="journal article" date="2016" name="Nat. Commun.">
        <title>Thousands of microbial genomes shed light on interconnected biogeochemical processes in an aquifer system.</title>
        <authorList>
            <person name="Anantharaman K."/>
            <person name="Brown C.T."/>
            <person name="Hug L.A."/>
            <person name="Sharon I."/>
            <person name="Castelle C.J."/>
            <person name="Probst A.J."/>
            <person name="Thomas B.C."/>
            <person name="Singh A."/>
            <person name="Wilkins M.J."/>
            <person name="Karaoz U."/>
            <person name="Brodie E.L."/>
            <person name="Williams K.H."/>
            <person name="Hubbard S.S."/>
            <person name="Banfield J.F."/>
        </authorList>
    </citation>
    <scope>NUCLEOTIDE SEQUENCE [LARGE SCALE GENOMIC DNA]</scope>
</reference>
<dbReference type="CDD" id="cd02883">
    <property type="entry name" value="NUDIX_Hydrolase"/>
    <property type="match status" value="1"/>
</dbReference>
<evidence type="ECO:0000313" key="5">
    <source>
        <dbReference type="EMBL" id="OGK22894.1"/>
    </source>
</evidence>
<dbReference type="PROSITE" id="PS51462">
    <property type="entry name" value="NUDIX"/>
    <property type="match status" value="1"/>
</dbReference>
<dbReference type="EMBL" id="MFZM01000030">
    <property type="protein sequence ID" value="OGK22894.1"/>
    <property type="molecule type" value="Genomic_DNA"/>
</dbReference>
<dbReference type="InterPro" id="IPR015797">
    <property type="entry name" value="NUDIX_hydrolase-like_dom_sf"/>
</dbReference>
<dbReference type="SUPFAM" id="SSF55811">
    <property type="entry name" value="Nudix"/>
    <property type="match status" value="1"/>
</dbReference>
<evidence type="ECO:0000256" key="1">
    <source>
        <dbReference type="ARBA" id="ARBA00001946"/>
    </source>
</evidence>
<keyword evidence="2 3" id="KW-0378">Hydrolase</keyword>
<comment type="caution">
    <text evidence="5">The sequence shown here is derived from an EMBL/GenBank/DDBJ whole genome shotgun (WGS) entry which is preliminary data.</text>
</comment>
<accession>A0A1F7GVV3</accession>
<sequence length="158" mass="18276">MTSFLASLWRKLPHSKKLQLFIMRVFQDEFLIGVTGIIFNDKDEVLLCKHTYRKPEWSLPGGYMKAKEHPSEAVEREIKEETGLVVSADYEMRVRTDRDVARLDMCFIGTYIGGEFTPSEEVTEVGFFSFEAVPLISQNQLLFIKQALEEKYLQSKKA</sequence>
<dbReference type="AlphaFoldDB" id="A0A1F7GVV3"/>
<dbReference type="PANTHER" id="PTHR43046">
    <property type="entry name" value="GDP-MANNOSE MANNOSYL HYDROLASE"/>
    <property type="match status" value="1"/>
</dbReference>
<dbReference type="Gene3D" id="3.90.79.10">
    <property type="entry name" value="Nucleoside Triphosphate Pyrophosphohydrolase"/>
    <property type="match status" value="1"/>
</dbReference>
<dbReference type="PROSITE" id="PS00893">
    <property type="entry name" value="NUDIX_BOX"/>
    <property type="match status" value="1"/>
</dbReference>
<proteinExistence type="inferred from homology"/>
<dbReference type="GO" id="GO:0016787">
    <property type="term" value="F:hydrolase activity"/>
    <property type="evidence" value="ECO:0007669"/>
    <property type="project" value="UniProtKB-KW"/>
</dbReference>
<dbReference type="InterPro" id="IPR020476">
    <property type="entry name" value="Nudix_hydrolase"/>
</dbReference>
<dbReference type="PRINTS" id="PR00502">
    <property type="entry name" value="NUDIXFAMILY"/>
</dbReference>
<evidence type="ECO:0000313" key="6">
    <source>
        <dbReference type="Proteomes" id="UP000177159"/>
    </source>
</evidence>